<dbReference type="Proteomes" id="UP001605036">
    <property type="component" value="Unassembled WGS sequence"/>
</dbReference>
<evidence type="ECO:0000313" key="1">
    <source>
        <dbReference type="EMBL" id="KAL2651905.1"/>
    </source>
</evidence>
<gene>
    <name evidence="1" type="ORF">R1flu_020033</name>
</gene>
<reference evidence="1 2" key="1">
    <citation type="submission" date="2024-09" db="EMBL/GenBank/DDBJ databases">
        <title>Chromosome-scale assembly of Riccia fluitans.</title>
        <authorList>
            <person name="Paukszto L."/>
            <person name="Sawicki J."/>
            <person name="Karawczyk K."/>
            <person name="Piernik-Szablinska J."/>
            <person name="Szczecinska M."/>
            <person name="Mazdziarz M."/>
        </authorList>
    </citation>
    <scope>NUCLEOTIDE SEQUENCE [LARGE SCALE GENOMIC DNA]</scope>
    <source>
        <strain evidence="1">Rf_01</strain>
        <tissue evidence="1">Aerial parts of the thallus</tissue>
    </source>
</reference>
<name>A0ABD1ZLT4_9MARC</name>
<protein>
    <submittedName>
        <fullName evidence="1">Uncharacterized protein</fullName>
    </submittedName>
</protein>
<accession>A0ABD1ZLT4</accession>
<proteinExistence type="predicted"/>
<dbReference type="EMBL" id="JBHFFA010000001">
    <property type="protein sequence ID" value="KAL2651905.1"/>
    <property type="molecule type" value="Genomic_DNA"/>
</dbReference>
<organism evidence="1 2">
    <name type="scientific">Riccia fluitans</name>
    <dbReference type="NCBI Taxonomy" id="41844"/>
    <lineage>
        <taxon>Eukaryota</taxon>
        <taxon>Viridiplantae</taxon>
        <taxon>Streptophyta</taxon>
        <taxon>Embryophyta</taxon>
        <taxon>Marchantiophyta</taxon>
        <taxon>Marchantiopsida</taxon>
        <taxon>Marchantiidae</taxon>
        <taxon>Marchantiales</taxon>
        <taxon>Ricciaceae</taxon>
        <taxon>Riccia</taxon>
    </lineage>
</organism>
<sequence>MRHGQQQTCHNSTSGRKFSSSVILYSQEIIRPSVVLHDLTRWTGFLRFPSNSAEDRSVRRLPLRVETRVVVGHLSRTSTGQLTSTGLCAGLVSSPAELAVNHFGQ</sequence>
<evidence type="ECO:0000313" key="2">
    <source>
        <dbReference type="Proteomes" id="UP001605036"/>
    </source>
</evidence>
<dbReference type="AlphaFoldDB" id="A0ABD1ZLT4"/>
<comment type="caution">
    <text evidence="1">The sequence shown here is derived from an EMBL/GenBank/DDBJ whole genome shotgun (WGS) entry which is preliminary data.</text>
</comment>
<keyword evidence="2" id="KW-1185">Reference proteome</keyword>